<keyword evidence="5" id="KW-0479">Metal-binding</keyword>
<evidence type="ECO:0000256" key="8">
    <source>
        <dbReference type="ARBA" id="ARBA00022912"/>
    </source>
</evidence>
<dbReference type="eggNOG" id="KOG0698">
    <property type="taxonomic scope" value="Eukaryota"/>
</dbReference>
<keyword evidence="8 12" id="KW-0904">Protein phosphatase</keyword>
<accession>A0A194YQQ5</accession>
<evidence type="ECO:0000313" key="14">
    <source>
        <dbReference type="EMBL" id="KXG30563.1"/>
    </source>
</evidence>
<dbReference type="GO" id="GO:0007165">
    <property type="term" value="P:signal transduction"/>
    <property type="evidence" value="ECO:0000318"/>
    <property type="project" value="GO_Central"/>
</dbReference>
<evidence type="ECO:0000256" key="6">
    <source>
        <dbReference type="ARBA" id="ARBA00022801"/>
    </source>
</evidence>
<evidence type="ECO:0000256" key="5">
    <source>
        <dbReference type="ARBA" id="ARBA00022723"/>
    </source>
</evidence>
<reference evidence="14" key="2">
    <citation type="submission" date="2017-02" db="EMBL/GenBank/DDBJ databases">
        <title>WGS assembly of Sorghum bicolor.</title>
        <authorList>
            <person name="Paterson A."/>
            <person name="Mullet J."/>
            <person name="Bowers J."/>
            <person name="Bruggmann R."/>
            <person name="Dubchak I."/>
            <person name="Grimwood J."/>
            <person name="Gundlach H."/>
            <person name="Haberer G."/>
            <person name="Hellsten U."/>
            <person name="Mitros T."/>
            <person name="Poliakov A."/>
            <person name="Schmutz J."/>
            <person name="Spannagl M."/>
            <person name="Tang H."/>
            <person name="Wang X."/>
            <person name="Wicker T."/>
            <person name="Bharti A."/>
            <person name="Chapman J."/>
            <person name="Feltus F."/>
            <person name="Gowik U."/>
            <person name="Grigoriev I."/>
            <person name="Lyons E."/>
            <person name="Maher C."/>
            <person name="Martis M."/>
            <person name="Narechania A."/>
            <person name="Otillar R."/>
            <person name="Penning B."/>
            <person name="Salamov A."/>
            <person name="Wang Y."/>
            <person name="Zhang L."/>
            <person name="Carpita N."/>
            <person name="Freeling M."/>
            <person name="Gingle A."/>
            <person name="Hash C."/>
            <person name="Keller B."/>
            <person name="Klein P."/>
            <person name="Kresovich S."/>
            <person name="Mccann M."/>
            <person name="Ming R."/>
            <person name="Peterson D."/>
            <person name="Rahman M."/>
            <person name="Ware D."/>
            <person name="Westhoff P."/>
            <person name="Mayer K."/>
            <person name="Messing J."/>
            <person name="Sims D."/>
            <person name="Jenkins J."/>
            <person name="Shu S."/>
            <person name="Rokhsar D."/>
        </authorList>
    </citation>
    <scope>NUCLEOTIDE SEQUENCE</scope>
</reference>
<protein>
    <recommendedName>
        <fullName evidence="4">protein-serine/threonine phosphatase</fullName>
        <ecNumber evidence="4">3.1.3.16</ecNumber>
    </recommendedName>
</protein>
<dbReference type="PROSITE" id="PS01032">
    <property type="entry name" value="PPM_1"/>
    <property type="match status" value="1"/>
</dbReference>
<evidence type="ECO:0000256" key="7">
    <source>
        <dbReference type="ARBA" id="ARBA00022842"/>
    </source>
</evidence>
<dbReference type="Gramene" id="OQU85256">
    <property type="protein sequence ID" value="OQU85256"/>
    <property type="gene ID" value="SORBI_3004G204600"/>
</dbReference>
<dbReference type="GO" id="GO:0004722">
    <property type="term" value="F:protein serine/threonine phosphatase activity"/>
    <property type="evidence" value="ECO:0000318"/>
    <property type="project" value="GO_Central"/>
</dbReference>
<dbReference type="InterPro" id="IPR036457">
    <property type="entry name" value="PPM-type-like_dom_sf"/>
</dbReference>
<dbReference type="InterPro" id="IPR001932">
    <property type="entry name" value="PPM-type_phosphatase-like_dom"/>
</dbReference>
<dbReference type="Gene3D" id="3.60.40.10">
    <property type="entry name" value="PPM-type phosphatase domain"/>
    <property type="match status" value="1"/>
</dbReference>
<comment type="cofactor">
    <cofactor evidence="2">
        <name>Mg(2+)</name>
        <dbReference type="ChEBI" id="CHEBI:18420"/>
    </cofactor>
</comment>
<evidence type="ECO:0000256" key="4">
    <source>
        <dbReference type="ARBA" id="ARBA00013081"/>
    </source>
</evidence>
<gene>
    <name evidence="14" type="ORF">SORBI_3004G204600</name>
</gene>
<proteinExistence type="inferred from homology"/>
<evidence type="ECO:0000256" key="12">
    <source>
        <dbReference type="RuleBase" id="RU003465"/>
    </source>
</evidence>
<dbReference type="Proteomes" id="UP000000768">
    <property type="component" value="Chromosome 4"/>
</dbReference>
<name>A0A194YQQ5_SORBI</name>
<keyword evidence="6 12" id="KW-0378">Hydrolase</keyword>
<evidence type="ECO:0000313" key="15">
    <source>
        <dbReference type="Proteomes" id="UP000000768"/>
    </source>
</evidence>
<dbReference type="EMBL" id="CM000763">
    <property type="protein sequence ID" value="OQU85256.1"/>
    <property type="molecule type" value="Genomic_DNA"/>
</dbReference>
<dbReference type="GO" id="GO:0046872">
    <property type="term" value="F:metal ion binding"/>
    <property type="evidence" value="ECO:0007669"/>
    <property type="project" value="UniProtKB-KW"/>
</dbReference>
<organism evidence="14 15">
    <name type="scientific">Sorghum bicolor</name>
    <name type="common">Sorghum</name>
    <name type="synonym">Sorghum vulgare</name>
    <dbReference type="NCBI Taxonomy" id="4558"/>
    <lineage>
        <taxon>Eukaryota</taxon>
        <taxon>Viridiplantae</taxon>
        <taxon>Streptophyta</taxon>
        <taxon>Embryophyta</taxon>
        <taxon>Tracheophyta</taxon>
        <taxon>Spermatophyta</taxon>
        <taxon>Magnoliopsida</taxon>
        <taxon>Liliopsida</taxon>
        <taxon>Poales</taxon>
        <taxon>Poaceae</taxon>
        <taxon>PACMAD clade</taxon>
        <taxon>Panicoideae</taxon>
        <taxon>Andropogonodae</taxon>
        <taxon>Andropogoneae</taxon>
        <taxon>Sorghinae</taxon>
        <taxon>Sorghum</taxon>
    </lineage>
</organism>
<keyword evidence="9" id="KW-0464">Manganese</keyword>
<dbReference type="PROSITE" id="PS51746">
    <property type="entry name" value="PPM_2"/>
    <property type="match status" value="1"/>
</dbReference>
<dbReference type="SUPFAM" id="SSF81606">
    <property type="entry name" value="PP2C-like"/>
    <property type="match status" value="1"/>
</dbReference>
<comment type="similarity">
    <text evidence="3 12">Belongs to the PP2C family.</text>
</comment>
<evidence type="ECO:0000259" key="13">
    <source>
        <dbReference type="PROSITE" id="PS51746"/>
    </source>
</evidence>
<dbReference type="EC" id="3.1.3.16" evidence="4"/>
<evidence type="ECO:0000256" key="3">
    <source>
        <dbReference type="ARBA" id="ARBA00006702"/>
    </source>
</evidence>
<evidence type="ECO:0000256" key="1">
    <source>
        <dbReference type="ARBA" id="ARBA00001936"/>
    </source>
</evidence>
<dbReference type="Gramene" id="OQU85257">
    <property type="protein sequence ID" value="OQU85257"/>
    <property type="gene ID" value="SORBI_3004G204600"/>
</dbReference>
<keyword evidence="15" id="KW-1185">Reference proteome</keyword>
<comment type="catalytic activity">
    <reaction evidence="10">
        <text>O-phospho-L-seryl-[protein] + H2O = L-seryl-[protein] + phosphate</text>
        <dbReference type="Rhea" id="RHEA:20629"/>
        <dbReference type="Rhea" id="RHEA-COMP:9863"/>
        <dbReference type="Rhea" id="RHEA-COMP:11604"/>
        <dbReference type="ChEBI" id="CHEBI:15377"/>
        <dbReference type="ChEBI" id="CHEBI:29999"/>
        <dbReference type="ChEBI" id="CHEBI:43474"/>
        <dbReference type="ChEBI" id="CHEBI:83421"/>
        <dbReference type="EC" id="3.1.3.16"/>
    </reaction>
</comment>
<dbReference type="EMBL" id="CM000763">
    <property type="protein sequence ID" value="KXG30563.1"/>
    <property type="molecule type" value="Genomic_DNA"/>
</dbReference>
<dbReference type="EMBL" id="CM000763">
    <property type="protein sequence ID" value="OQU85257.1"/>
    <property type="molecule type" value="Genomic_DNA"/>
</dbReference>
<reference evidence="15" key="3">
    <citation type="journal article" date="2018" name="Plant J.">
        <title>The Sorghum bicolor reference genome: improved assembly, gene annotations, a transcriptome atlas, and signatures of genome organization.</title>
        <authorList>
            <person name="McCormick R.F."/>
            <person name="Truong S.K."/>
            <person name="Sreedasyam A."/>
            <person name="Jenkins J."/>
            <person name="Shu S."/>
            <person name="Sims D."/>
            <person name="Kennedy M."/>
            <person name="Amirebrahimi M."/>
            <person name="Weers B.D."/>
            <person name="McKinley B."/>
            <person name="Mattison A."/>
            <person name="Morishige D.T."/>
            <person name="Grimwood J."/>
            <person name="Schmutz J."/>
            <person name="Mullet J.E."/>
        </authorList>
    </citation>
    <scope>NUCLEOTIDE SEQUENCE [LARGE SCALE GENOMIC DNA]</scope>
    <source>
        <strain evidence="15">cv. BTx623</strain>
    </source>
</reference>
<dbReference type="CDD" id="cd00143">
    <property type="entry name" value="PP2Cc"/>
    <property type="match status" value="1"/>
</dbReference>
<dbReference type="PANTHER" id="PTHR13832:SF285">
    <property type="entry name" value="PROTEIN PHOSPHATASE 2C 22-RELATED"/>
    <property type="match status" value="1"/>
</dbReference>
<dbReference type="SMART" id="SM00332">
    <property type="entry name" value="PP2Cc"/>
    <property type="match status" value="1"/>
</dbReference>
<dbReference type="InterPro" id="IPR000222">
    <property type="entry name" value="PP2C_BS"/>
</dbReference>
<evidence type="ECO:0000256" key="9">
    <source>
        <dbReference type="ARBA" id="ARBA00023211"/>
    </source>
</evidence>
<comment type="cofactor">
    <cofactor evidence="1">
        <name>Mn(2+)</name>
        <dbReference type="ChEBI" id="CHEBI:29035"/>
    </cofactor>
</comment>
<evidence type="ECO:0000256" key="2">
    <source>
        <dbReference type="ARBA" id="ARBA00001946"/>
    </source>
</evidence>
<dbReference type="InterPro" id="IPR015655">
    <property type="entry name" value="PP2C"/>
</dbReference>
<feature type="domain" description="PPM-type phosphatase" evidence="13">
    <location>
        <begin position="93"/>
        <end position="397"/>
    </location>
</feature>
<dbReference type="Gramene" id="KXG30563">
    <property type="protein sequence ID" value="KXG30563"/>
    <property type="gene ID" value="SORBI_3004G204600"/>
</dbReference>
<evidence type="ECO:0000256" key="10">
    <source>
        <dbReference type="ARBA" id="ARBA00047761"/>
    </source>
</evidence>
<reference evidence="14 15" key="1">
    <citation type="journal article" date="2009" name="Nature">
        <title>The Sorghum bicolor genome and the diversification of grasses.</title>
        <authorList>
            <person name="Paterson A.H."/>
            <person name="Bowers J.E."/>
            <person name="Bruggmann R."/>
            <person name="Dubchak I."/>
            <person name="Grimwood J."/>
            <person name="Gundlach H."/>
            <person name="Haberer G."/>
            <person name="Hellsten U."/>
            <person name="Mitros T."/>
            <person name="Poliakov A."/>
            <person name="Schmutz J."/>
            <person name="Spannagl M."/>
            <person name="Tang H."/>
            <person name="Wang X."/>
            <person name="Wicker T."/>
            <person name="Bharti A.K."/>
            <person name="Chapman J."/>
            <person name="Feltus F.A."/>
            <person name="Gowik U."/>
            <person name="Grigoriev I.V."/>
            <person name="Lyons E."/>
            <person name="Maher C.A."/>
            <person name="Martis M."/>
            <person name="Narechania A."/>
            <person name="Otillar R.P."/>
            <person name="Penning B.W."/>
            <person name="Salamov A.A."/>
            <person name="Wang Y."/>
            <person name="Zhang L."/>
            <person name="Carpita N.C."/>
            <person name="Freeling M."/>
            <person name="Gingle A.R."/>
            <person name="Hash C.T."/>
            <person name="Keller B."/>
            <person name="Klein P."/>
            <person name="Kresovich S."/>
            <person name="McCann M.C."/>
            <person name="Ming R."/>
            <person name="Peterson D.G."/>
            <person name="Mehboob-ur-Rahman"/>
            <person name="Ware D."/>
            <person name="Westhoff P."/>
            <person name="Mayer K.F."/>
            <person name="Messing J."/>
            <person name="Rokhsar D.S."/>
        </authorList>
    </citation>
    <scope>NUCLEOTIDE SEQUENCE [LARGE SCALE GENOMIC DNA]</scope>
    <source>
        <strain evidence="15">cv. BTx623</strain>
    </source>
</reference>
<dbReference type="Pfam" id="PF00481">
    <property type="entry name" value="PP2C"/>
    <property type="match status" value="2"/>
</dbReference>
<sequence>MGVLFNKRISFLSVPNYGLGLPTARICTSGALHTLESAYDSKARAPFKGDKIIIPFGNMVMNCMGKQNPAMGAASSYPAESDFNFEGETSRFKYGVHCMRGRRQKMEDTFSAIADLDGTSSTSFFGVYDGHGGSDISSYCAKQFHVEVLKHPEYLDSPVNSLQSVFFRMDELIEQSDEWREKVNPGGCTSCLKNGVWPFNQWPFNTEYGSEGSTACVVLIRDNEIIVGNVGDSQCLLFVNGQTMVLTQCHVPCDVDESERIRYSGGYLISDCWKIRNPEHRAGGLVALNNPPFVTLPISRSIGDSVFKQNKSLLPKDQIVTCEPRMKTVEITEDTEFLVIASNGIWKWLTHERIVQTIRPYLLEGETDLRFICKQVCIAAANSCVMRDDMSIILVQFKKHAKSTEDKDHH</sequence>
<evidence type="ECO:0000256" key="11">
    <source>
        <dbReference type="ARBA" id="ARBA00048336"/>
    </source>
</evidence>
<comment type="catalytic activity">
    <reaction evidence="11">
        <text>O-phospho-L-threonyl-[protein] + H2O = L-threonyl-[protein] + phosphate</text>
        <dbReference type="Rhea" id="RHEA:47004"/>
        <dbReference type="Rhea" id="RHEA-COMP:11060"/>
        <dbReference type="Rhea" id="RHEA-COMP:11605"/>
        <dbReference type="ChEBI" id="CHEBI:15377"/>
        <dbReference type="ChEBI" id="CHEBI:30013"/>
        <dbReference type="ChEBI" id="CHEBI:43474"/>
        <dbReference type="ChEBI" id="CHEBI:61977"/>
        <dbReference type="EC" id="3.1.3.16"/>
    </reaction>
</comment>
<dbReference type="PANTHER" id="PTHR13832">
    <property type="entry name" value="PROTEIN PHOSPHATASE 2C"/>
    <property type="match status" value="1"/>
</dbReference>
<dbReference type="OMA" id="HERIVQT"/>
<dbReference type="InParanoid" id="A0A194YQQ5"/>
<keyword evidence="7" id="KW-0460">Magnesium</keyword>
<dbReference type="AlphaFoldDB" id="A0A194YQQ5"/>